<reference evidence="1 2" key="1">
    <citation type="submission" date="2018-02" db="EMBL/GenBank/DDBJ databases">
        <title>Complete genome sequencing of Faecalibacterium prausnitzii strains isolated from the human gut.</title>
        <authorList>
            <person name="Fitzgerald B.C."/>
            <person name="Shkoporov A.N."/>
            <person name="Ross P.R."/>
            <person name="Hill C."/>
        </authorList>
    </citation>
    <scope>NUCLEOTIDE SEQUENCE [LARGE SCALE GENOMIC DNA]</scope>
    <source>
        <strain evidence="1 2">APC924/119</strain>
    </source>
</reference>
<proteinExistence type="predicted"/>
<gene>
    <name evidence="1" type="ORF">C4N21_06125</name>
</gene>
<name>A0A329UU41_9FIRM</name>
<protein>
    <submittedName>
        <fullName evidence="1">Uncharacterized protein</fullName>
    </submittedName>
</protein>
<evidence type="ECO:0000313" key="2">
    <source>
        <dbReference type="Proteomes" id="UP000250550"/>
    </source>
</evidence>
<sequence length="61" mass="6617">MRIPLQASLHDASSPKGAPLGNAANFTVFRKAVPLGKVDASETSRRKGCIFMHHNIRRTTG</sequence>
<evidence type="ECO:0000313" key="1">
    <source>
        <dbReference type="EMBL" id="RAW65621.1"/>
    </source>
</evidence>
<comment type="caution">
    <text evidence="1">The sequence shown here is derived from an EMBL/GenBank/DDBJ whole genome shotgun (WGS) entry which is preliminary data.</text>
</comment>
<accession>A0A329UU41</accession>
<dbReference type="AlphaFoldDB" id="A0A329UU41"/>
<dbReference type="EMBL" id="PRLF01000006">
    <property type="protein sequence ID" value="RAW65621.1"/>
    <property type="molecule type" value="Genomic_DNA"/>
</dbReference>
<organism evidence="1 2">
    <name type="scientific">Faecalibacterium prausnitzii</name>
    <dbReference type="NCBI Taxonomy" id="853"/>
    <lineage>
        <taxon>Bacteria</taxon>
        <taxon>Bacillati</taxon>
        <taxon>Bacillota</taxon>
        <taxon>Clostridia</taxon>
        <taxon>Eubacteriales</taxon>
        <taxon>Oscillospiraceae</taxon>
        <taxon>Faecalibacterium</taxon>
    </lineage>
</organism>
<dbReference type="Proteomes" id="UP000250550">
    <property type="component" value="Unassembled WGS sequence"/>
</dbReference>